<name>A0A1I7TFG7_9PELO</name>
<dbReference type="eggNOG" id="KOG1216">
    <property type="taxonomic scope" value="Eukaryota"/>
</dbReference>
<feature type="region of interest" description="Disordered" evidence="1">
    <location>
        <begin position="79"/>
        <end position="103"/>
    </location>
</feature>
<organism evidence="2 3">
    <name type="scientific">Caenorhabditis tropicalis</name>
    <dbReference type="NCBI Taxonomy" id="1561998"/>
    <lineage>
        <taxon>Eukaryota</taxon>
        <taxon>Metazoa</taxon>
        <taxon>Ecdysozoa</taxon>
        <taxon>Nematoda</taxon>
        <taxon>Chromadorea</taxon>
        <taxon>Rhabditida</taxon>
        <taxon>Rhabditina</taxon>
        <taxon>Rhabditomorpha</taxon>
        <taxon>Rhabditoidea</taxon>
        <taxon>Rhabditidae</taxon>
        <taxon>Peloderinae</taxon>
        <taxon>Caenorhabditis</taxon>
    </lineage>
</organism>
<evidence type="ECO:0000313" key="2">
    <source>
        <dbReference type="Proteomes" id="UP000095282"/>
    </source>
</evidence>
<accession>A0A1I7TFG7</accession>
<evidence type="ECO:0000256" key="1">
    <source>
        <dbReference type="SAM" id="MobiDB-lite"/>
    </source>
</evidence>
<feature type="compositionally biased region" description="Basic and acidic residues" evidence="1">
    <location>
        <begin position="92"/>
        <end position="103"/>
    </location>
</feature>
<dbReference type="AlphaFoldDB" id="A0A1I7TFG7"/>
<reference evidence="3" key="1">
    <citation type="submission" date="2016-11" db="UniProtKB">
        <authorList>
            <consortium name="WormBaseParasite"/>
        </authorList>
    </citation>
    <scope>IDENTIFICATION</scope>
</reference>
<keyword evidence="2" id="KW-1185">Reference proteome</keyword>
<protein>
    <submittedName>
        <fullName evidence="3">ANK_REP_REGION domain-containing protein</fullName>
    </submittedName>
</protein>
<sequence>MLAAATACIAGIQVVSTLLKEGAEVIDKCNADPNLRNQTLIELSDRNEKNFDESVKKLNQNRKDFEDLIEKKEKKTIERLSEQKKKMREQRKKRDEAAKEKEKHLAEMRYLESEFKEKMDQLKSENKEEREKAKLEYEEKVAKMEEEHSQKMVEVEIKMEKVKEEGVVKVEKAEKEMEEMREERRKKAQEFLDEQKIAEEEHLKAKDELKKIIRNLTLENQKKRREQIKEEDRRNIEHLKMNFTAILGYINIENTRRIVLKFQSIGAVFSNVRDSLESINALCTKITTAELLTLSVDSDTNNIHNQKAAYKFSVEQYQRLLLNRSTSDRRLLDNLFDLIKEMGKLMDDKEIVAICTGLPKAVKDSKERDVRDFGEKAGRCSRRFTGTNTQLENTIQKYLTEFAHNDTTKAELEKLQIKN</sequence>
<proteinExistence type="predicted"/>
<dbReference type="Proteomes" id="UP000095282">
    <property type="component" value="Unplaced"/>
</dbReference>
<evidence type="ECO:0000313" key="3">
    <source>
        <dbReference type="WBParaSite" id="Csp11.Scaffold600.g5415.t1"/>
    </source>
</evidence>
<dbReference type="STRING" id="1561998.A0A1I7TFG7"/>
<dbReference type="WBParaSite" id="Csp11.Scaffold600.g5415.t1">
    <property type="protein sequence ID" value="Csp11.Scaffold600.g5415.t1"/>
    <property type="gene ID" value="Csp11.Scaffold600.g5415"/>
</dbReference>